<keyword evidence="6" id="KW-0145">Chemotaxis</keyword>
<sequence length="148" mass="17663">MSDTVVLSKLLHIRETEKVQAQKAYQQSMDCFEKSATQLYQLLKKKEVAEEIYEESLQQTTTLDKLKEQFTYLEKLNDMIVELQKDVQRARAEMEAKQSNLTEAHVETKKFEKIIERRKKQKNDANEKMEKAVMDEISMYQFLNYKNR</sequence>
<dbReference type="RefSeq" id="WP_050352740.1">
    <property type="nucleotide sequence ID" value="NZ_CP073011.1"/>
</dbReference>
<keyword evidence="7" id="KW-1005">Bacterial flagellum biogenesis</keyword>
<dbReference type="GO" id="GO:0005886">
    <property type="term" value="C:plasma membrane"/>
    <property type="evidence" value="ECO:0007669"/>
    <property type="project" value="UniProtKB-SubCell"/>
</dbReference>
<comment type="subcellular location">
    <subcellularLocation>
        <location evidence="1">Cell membrane</location>
        <topology evidence="1">Peripheral membrane protein</topology>
        <orientation evidence="1">Cytoplasmic side</orientation>
    </subcellularLocation>
</comment>
<keyword evidence="5" id="KW-1003">Cell membrane</keyword>
<evidence type="ECO:0000256" key="6">
    <source>
        <dbReference type="ARBA" id="ARBA00022500"/>
    </source>
</evidence>
<dbReference type="GO" id="GO:0044781">
    <property type="term" value="P:bacterial-type flagellum organization"/>
    <property type="evidence" value="ECO:0007669"/>
    <property type="project" value="UniProtKB-KW"/>
</dbReference>
<dbReference type="EMBL" id="LGTO01000007">
    <property type="protein sequence ID" value="KNE20172.1"/>
    <property type="molecule type" value="Genomic_DNA"/>
</dbReference>
<keyword evidence="9" id="KW-0472">Membrane</keyword>
<keyword evidence="10" id="KW-1006">Bacterial flagellum protein export</keyword>
<accession>A0A0L0QNK1</accession>
<dbReference type="PATRIC" id="fig|1473.5.peg.2206"/>
<evidence type="ECO:0000256" key="11">
    <source>
        <dbReference type="SAM" id="Coils"/>
    </source>
</evidence>
<dbReference type="GeneID" id="66870695"/>
<dbReference type="InterPro" id="IPR012823">
    <property type="entry name" value="Flagell_FliJ"/>
</dbReference>
<dbReference type="GO" id="GO:0071973">
    <property type="term" value="P:bacterial-type flagellum-dependent cell motility"/>
    <property type="evidence" value="ECO:0007669"/>
    <property type="project" value="InterPro"/>
</dbReference>
<evidence type="ECO:0000256" key="5">
    <source>
        <dbReference type="ARBA" id="ARBA00022475"/>
    </source>
</evidence>
<evidence type="ECO:0000256" key="9">
    <source>
        <dbReference type="ARBA" id="ARBA00023136"/>
    </source>
</evidence>
<dbReference type="InterPro" id="IPR053716">
    <property type="entry name" value="Flag_assembly_chemotaxis_eff"/>
</dbReference>
<evidence type="ECO:0000256" key="8">
    <source>
        <dbReference type="ARBA" id="ARBA00022927"/>
    </source>
</evidence>
<feature type="coiled-coil region" evidence="11">
    <location>
        <begin position="73"/>
        <end position="135"/>
    </location>
</feature>
<dbReference type="OrthoDB" id="2968361at2"/>
<dbReference type="GO" id="GO:0009288">
    <property type="term" value="C:bacterial-type flagellum"/>
    <property type="evidence" value="ECO:0007669"/>
    <property type="project" value="InterPro"/>
</dbReference>
<dbReference type="Gene3D" id="1.10.287.1700">
    <property type="match status" value="1"/>
</dbReference>
<dbReference type="Pfam" id="PF02050">
    <property type="entry name" value="FliJ"/>
    <property type="match status" value="1"/>
</dbReference>
<evidence type="ECO:0000256" key="1">
    <source>
        <dbReference type="ARBA" id="ARBA00004413"/>
    </source>
</evidence>
<dbReference type="GO" id="GO:0015031">
    <property type="term" value="P:protein transport"/>
    <property type="evidence" value="ECO:0007669"/>
    <property type="project" value="UniProtKB-KW"/>
</dbReference>
<keyword evidence="13" id="KW-1185">Reference proteome</keyword>
<dbReference type="GO" id="GO:0006935">
    <property type="term" value="P:chemotaxis"/>
    <property type="evidence" value="ECO:0007669"/>
    <property type="project" value="UniProtKB-KW"/>
</dbReference>
<proteinExistence type="inferred from homology"/>
<keyword evidence="11" id="KW-0175">Coiled coil</keyword>
<evidence type="ECO:0000256" key="3">
    <source>
        <dbReference type="ARBA" id="ARBA00020392"/>
    </source>
</evidence>
<reference evidence="13" key="1">
    <citation type="submission" date="2015-07" db="EMBL/GenBank/DDBJ databases">
        <title>Fjat-10053 dsm26.</title>
        <authorList>
            <person name="Liu B."/>
            <person name="Wang J."/>
            <person name="Zhu Y."/>
            <person name="Liu G."/>
            <person name="Chen Q."/>
            <person name="Chen Z."/>
            <person name="Lan J."/>
            <person name="Che J."/>
            <person name="Ge C."/>
            <person name="Shi H."/>
            <person name="Pan Z."/>
            <person name="Liu X."/>
        </authorList>
    </citation>
    <scope>NUCLEOTIDE SEQUENCE [LARGE SCALE GENOMIC DNA]</scope>
    <source>
        <strain evidence="13">DSM 26</strain>
    </source>
</reference>
<name>A0A0L0QNK1_VIRPA</name>
<protein>
    <recommendedName>
        <fullName evidence="3">Flagellar FliJ protein</fullName>
    </recommendedName>
</protein>
<dbReference type="Proteomes" id="UP000036780">
    <property type="component" value="Unassembled WGS sequence"/>
</dbReference>
<evidence type="ECO:0000256" key="7">
    <source>
        <dbReference type="ARBA" id="ARBA00022795"/>
    </source>
</evidence>
<dbReference type="NCBIfam" id="TIGR02473">
    <property type="entry name" value="flagell_FliJ"/>
    <property type="match status" value="1"/>
</dbReference>
<dbReference type="AlphaFoldDB" id="A0A0L0QNK1"/>
<keyword evidence="8" id="KW-0653">Protein transport</keyword>
<keyword evidence="12" id="KW-0282">Flagellum</keyword>
<evidence type="ECO:0000313" key="13">
    <source>
        <dbReference type="Proteomes" id="UP000036780"/>
    </source>
</evidence>
<evidence type="ECO:0000313" key="12">
    <source>
        <dbReference type="EMBL" id="KNE20172.1"/>
    </source>
</evidence>
<gene>
    <name evidence="12" type="ORF">AFK71_17425</name>
</gene>
<evidence type="ECO:0000256" key="4">
    <source>
        <dbReference type="ARBA" id="ARBA00022448"/>
    </source>
</evidence>
<evidence type="ECO:0000256" key="2">
    <source>
        <dbReference type="ARBA" id="ARBA00010004"/>
    </source>
</evidence>
<keyword evidence="4" id="KW-0813">Transport</keyword>
<comment type="caution">
    <text evidence="12">The sequence shown here is derived from an EMBL/GenBank/DDBJ whole genome shotgun (WGS) entry which is preliminary data.</text>
</comment>
<evidence type="ECO:0000256" key="10">
    <source>
        <dbReference type="ARBA" id="ARBA00023225"/>
    </source>
</evidence>
<comment type="similarity">
    <text evidence="2">Belongs to the FliJ family.</text>
</comment>
<keyword evidence="12" id="KW-0969">Cilium</keyword>
<organism evidence="12 13">
    <name type="scientific">Virgibacillus pantothenticus</name>
    <dbReference type="NCBI Taxonomy" id="1473"/>
    <lineage>
        <taxon>Bacteria</taxon>
        <taxon>Bacillati</taxon>
        <taxon>Bacillota</taxon>
        <taxon>Bacilli</taxon>
        <taxon>Bacillales</taxon>
        <taxon>Bacillaceae</taxon>
        <taxon>Virgibacillus</taxon>
    </lineage>
</organism>
<keyword evidence="12" id="KW-0966">Cell projection</keyword>